<evidence type="ECO:0000313" key="3">
    <source>
        <dbReference type="Proteomes" id="UP001597104"/>
    </source>
</evidence>
<dbReference type="Proteomes" id="UP001597104">
    <property type="component" value="Unassembled WGS sequence"/>
</dbReference>
<gene>
    <name evidence="2" type="ORF">ACFQZ7_11925</name>
</gene>
<feature type="transmembrane region" description="Helical" evidence="1">
    <location>
        <begin position="261"/>
        <end position="279"/>
    </location>
</feature>
<evidence type="ECO:0000256" key="1">
    <source>
        <dbReference type="SAM" id="Phobius"/>
    </source>
</evidence>
<dbReference type="EMBL" id="JBHTIO010000055">
    <property type="protein sequence ID" value="MFD0898423.1"/>
    <property type="molecule type" value="Genomic_DNA"/>
</dbReference>
<feature type="transmembrane region" description="Helical" evidence="1">
    <location>
        <begin position="96"/>
        <end position="119"/>
    </location>
</feature>
<dbReference type="RefSeq" id="WP_137636745.1">
    <property type="nucleotide sequence ID" value="NZ_BJDN01000003.1"/>
</dbReference>
<keyword evidence="1" id="KW-1133">Transmembrane helix</keyword>
<keyword evidence="1" id="KW-0472">Membrane</keyword>
<feature type="transmembrane region" description="Helical" evidence="1">
    <location>
        <begin position="194"/>
        <end position="213"/>
    </location>
</feature>
<accession>A0ABW3EHK4</accession>
<proteinExistence type="predicted"/>
<dbReference type="InterPro" id="IPR006750">
    <property type="entry name" value="YdcZ"/>
</dbReference>
<dbReference type="Pfam" id="PF04657">
    <property type="entry name" value="DMT_YdcZ"/>
    <property type="match status" value="2"/>
</dbReference>
<name>A0ABW3EHK4_9LACO</name>
<feature type="transmembrane region" description="Helical" evidence="1">
    <location>
        <begin position="131"/>
        <end position="151"/>
    </location>
</feature>
<feature type="transmembrane region" description="Helical" evidence="1">
    <location>
        <begin position="163"/>
        <end position="182"/>
    </location>
</feature>
<dbReference type="PANTHER" id="PTHR34821">
    <property type="entry name" value="INNER MEMBRANE PROTEIN YDCZ"/>
    <property type="match status" value="1"/>
</dbReference>
<comment type="caution">
    <text evidence="2">The sequence shown here is derived from an EMBL/GenBank/DDBJ whole genome shotgun (WGS) entry which is preliminary data.</text>
</comment>
<reference evidence="3" key="1">
    <citation type="journal article" date="2019" name="Int. J. Syst. Evol. Microbiol.">
        <title>The Global Catalogue of Microorganisms (GCM) 10K type strain sequencing project: providing services to taxonomists for standard genome sequencing and annotation.</title>
        <authorList>
            <consortium name="The Broad Institute Genomics Platform"/>
            <consortium name="The Broad Institute Genome Sequencing Center for Infectious Disease"/>
            <person name="Wu L."/>
            <person name="Ma J."/>
        </authorList>
    </citation>
    <scope>NUCLEOTIDE SEQUENCE [LARGE SCALE GENOMIC DNA]</scope>
    <source>
        <strain evidence="3">CCM 8925</strain>
    </source>
</reference>
<feature type="transmembrane region" description="Helical" evidence="1">
    <location>
        <begin position="71"/>
        <end position="90"/>
    </location>
</feature>
<feature type="transmembrane region" description="Helical" evidence="1">
    <location>
        <begin position="233"/>
        <end position="254"/>
    </location>
</feature>
<evidence type="ECO:0000313" key="2">
    <source>
        <dbReference type="EMBL" id="MFD0898423.1"/>
    </source>
</evidence>
<dbReference type="PANTHER" id="PTHR34821:SF2">
    <property type="entry name" value="INNER MEMBRANE PROTEIN YDCZ"/>
    <property type="match status" value="1"/>
</dbReference>
<keyword evidence="3" id="KW-1185">Reference proteome</keyword>
<keyword evidence="1" id="KW-0812">Transmembrane</keyword>
<feature type="transmembrane region" description="Helical" evidence="1">
    <location>
        <begin position="33"/>
        <end position="59"/>
    </location>
</feature>
<protein>
    <submittedName>
        <fullName evidence="2">DMT family transporter</fullName>
    </submittedName>
</protein>
<organism evidence="2 3">
    <name type="scientific">Loigolactobacillus binensis</name>
    <dbReference type="NCBI Taxonomy" id="2559922"/>
    <lineage>
        <taxon>Bacteria</taxon>
        <taxon>Bacillati</taxon>
        <taxon>Bacillota</taxon>
        <taxon>Bacilli</taxon>
        <taxon>Lactobacillales</taxon>
        <taxon>Lactobacillaceae</taxon>
        <taxon>Loigolactobacillus</taxon>
    </lineage>
</organism>
<feature type="transmembrane region" description="Helical" evidence="1">
    <location>
        <begin position="291"/>
        <end position="309"/>
    </location>
</feature>
<sequence>MFLLALVPVLMGGGLAMQTAVNSKLRQYVGSPYLASAVSFTVGALFLLILTVFSGVAPFISLNIFTSNPWWIWLGGLLGVLGMTVNLLLFPRLGSIQTAVLPLFGQIIMGILIDQFGLFGSLRSGLTVAKMIGVLLVTVGMVVATGMLGGSTKSTTAKAPNHFLLQLLGIGSGFLMASQTAINGHLGVVLGSSVHAALISFFVGAVLLLFLLLGLHLPLRELGKAVQAGGSYWWIWLGGFLGALYVFGSAWLVPQIGTGQVVVIALFGQLFFSALIDHFGLFESIVNKVALARICGLVTMFLGVAGIHFL</sequence>